<gene>
    <name evidence="1" type="primary">yhfA</name>
    <name evidence="1" type="ordered locus">SGRA_1555</name>
</gene>
<dbReference type="KEGG" id="sgn:SGRA_1555"/>
<evidence type="ECO:0000313" key="1">
    <source>
        <dbReference type="EMBL" id="AFC24290.1"/>
    </source>
</evidence>
<reference evidence="1 2" key="1">
    <citation type="journal article" date="2012" name="Stand. Genomic Sci.">
        <title>Complete genome sequencing and analysis of Saprospira grandis str. Lewin, a predatory marine bacterium.</title>
        <authorList>
            <person name="Saw J.H."/>
            <person name="Yuryev A."/>
            <person name="Kanbe M."/>
            <person name="Hou S."/>
            <person name="Young A.G."/>
            <person name="Aizawa S."/>
            <person name="Alam M."/>
        </authorList>
    </citation>
    <scope>NUCLEOTIDE SEQUENCE [LARGE SCALE GENOMIC DNA]</scope>
    <source>
        <strain evidence="1 2">Lewin</strain>
    </source>
</reference>
<dbReference type="EMBL" id="CP002831">
    <property type="protein sequence ID" value="AFC24290.1"/>
    <property type="molecule type" value="Genomic_DNA"/>
</dbReference>
<organism evidence="1 2">
    <name type="scientific">Saprospira grandis (strain Lewin)</name>
    <dbReference type="NCBI Taxonomy" id="984262"/>
    <lineage>
        <taxon>Bacteria</taxon>
        <taxon>Pseudomonadati</taxon>
        <taxon>Bacteroidota</taxon>
        <taxon>Saprospiria</taxon>
        <taxon>Saprospirales</taxon>
        <taxon>Saprospiraceae</taxon>
        <taxon>Saprospira</taxon>
    </lineage>
</organism>
<dbReference type="HOGENOM" id="CLU_100275_4_0_10"/>
<dbReference type="PANTHER" id="PTHR39624">
    <property type="entry name" value="PROTEIN INVOLVED IN RIMO-MEDIATED BETA-METHYLTHIOLATION OF RIBOSOMAL PROTEIN S12 YCAO"/>
    <property type="match status" value="1"/>
</dbReference>
<dbReference type="STRING" id="984262.SGRA_1555"/>
<proteinExistence type="predicted"/>
<name>H6L9B8_SAPGL</name>
<dbReference type="PANTHER" id="PTHR39624:SF2">
    <property type="entry name" value="OSMC-LIKE PROTEIN"/>
    <property type="match status" value="1"/>
</dbReference>
<dbReference type="OrthoDB" id="9791538at2"/>
<dbReference type="InterPro" id="IPR015946">
    <property type="entry name" value="KH_dom-like_a/b"/>
</dbReference>
<dbReference type="Proteomes" id="UP000007519">
    <property type="component" value="Chromosome"/>
</dbReference>
<dbReference type="Pfam" id="PF02566">
    <property type="entry name" value="OsmC"/>
    <property type="match status" value="1"/>
</dbReference>
<dbReference type="AlphaFoldDB" id="H6L9B8"/>
<dbReference type="Gene3D" id="3.30.300.20">
    <property type="match status" value="1"/>
</dbReference>
<accession>H6L9B8</accession>
<dbReference type="eggNOG" id="COG1765">
    <property type="taxonomic scope" value="Bacteria"/>
</dbReference>
<evidence type="ECO:0000313" key="2">
    <source>
        <dbReference type="Proteomes" id="UP000007519"/>
    </source>
</evidence>
<dbReference type="InterPro" id="IPR003718">
    <property type="entry name" value="OsmC/Ohr_fam"/>
</dbReference>
<keyword evidence="2" id="KW-1185">Reference proteome</keyword>
<sequence>MSVKIEISNEGSHFVSNVHNGQVDMQLDLPMAAGAPYSGYSPVDLLLSSIAYCKLATVRFIAMKNQWKLEKITAQLEMKEDMTGELPETSVSMKMQIQGELKEEQKAQLLAAANHCHVHQLLEGNWKIEDIQLESEVLS</sequence>
<protein>
    <submittedName>
        <fullName evidence="1">Redox protein</fullName>
    </submittedName>
</protein>
<dbReference type="SUPFAM" id="SSF82784">
    <property type="entry name" value="OsmC-like"/>
    <property type="match status" value="1"/>
</dbReference>
<dbReference type="InterPro" id="IPR036102">
    <property type="entry name" value="OsmC/Ohrsf"/>
</dbReference>
<dbReference type="RefSeq" id="WP_015691926.1">
    <property type="nucleotide sequence ID" value="NC_016940.1"/>
</dbReference>